<feature type="transmembrane region" description="Helical" evidence="1">
    <location>
        <begin position="27"/>
        <end position="45"/>
    </location>
</feature>
<evidence type="ECO:0000259" key="2">
    <source>
        <dbReference type="Pfam" id="PF20584"/>
    </source>
</evidence>
<proteinExistence type="predicted"/>
<feature type="transmembrane region" description="Helical" evidence="1">
    <location>
        <begin position="65"/>
        <end position="93"/>
    </location>
</feature>
<feature type="domain" description="DUF6787" evidence="2">
    <location>
        <begin position="29"/>
        <end position="106"/>
    </location>
</feature>
<accession>A0A5R9KPY1</accession>
<reference evidence="3 4" key="1">
    <citation type="submission" date="2019-05" db="EMBL/GenBank/DDBJ databases">
        <authorList>
            <person name="Qu J.-H."/>
        </authorList>
    </citation>
    <scope>NUCLEOTIDE SEQUENCE [LARGE SCALE GENOMIC DNA]</scope>
    <source>
        <strain evidence="3 4">T17</strain>
    </source>
</reference>
<protein>
    <recommendedName>
        <fullName evidence="2">DUF6787 domain-containing protein</fullName>
    </recommendedName>
</protein>
<keyword evidence="1" id="KW-1133">Transmembrane helix</keyword>
<organism evidence="3 4">
    <name type="scientific">Dyadobacter luticola</name>
    <dbReference type="NCBI Taxonomy" id="1979387"/>
    <lineage>
        <taxon>Bacteria</taxon>
        <taxon>Pseudomonadati</taxon>
        <taxon>Bacteroidota</taxon>
        <taxon>Cytophagia</taxon>
        <taxon>Cytophagales</taxon>
        <taxon>Spirosomataceae</taxon>
        <taxon>Dyadobacter</taxon>
    </lineage>
</organism>
<dbReference type="AlphaFoldDB" id="A0A5R9KPY1"/>
<name>A0A5R9KPY1_9BACT</name>
<evidence type="ECO:0000313" key="3">
    <source>
        <dbReference type="EMBL" id="TLU98178.1"/>
    </source>
</evidence>
<evidence type="ECO:0000313" key="4">
    <source>
        <dbReference type="Proteomes" id="UP000306402"/>
    </source>
</evidence>
<keyword evidence="1" id="KW-0812">Transmembrane</keyword>
<gene>
    <name evidence="3" type="ORF">FEN17_25720</name>
</gene>
<dbReference type="EMBL" id="VCEJ01000008">
    <property type="protein sequence ID" value="TLU98178.1"/>
    <property type="molecule type" value="Genomic_DNA"/>
</dbReference>
<keyword evidence="1" id="KW-0472">Membrane</keyword>
<evidence type="ECO:0000256" key="1">
    <source>
        <dbReference type="SAM" id="Phobius"/>
    </source>
</evidence>
<dbReference type="RefSeq" id="WP_138368276.1">
    <property type="nucleotide sequence ID" value="NZ_VCEJ01000008.1"/>
</dbReference>
<comment type="caution">
    <text evidence="3">The sequence shown here is derived from an EMBL/GenBank/DDBJ whole genome shotgun (WGS) entry which is preliminary data.</text>
</comment>
<dbReference type="OrthoDB" id="1151370at2"/>
<dbReference type="InterPro" id="IPR046714">
    <property type="entry name" value="DUF6787"/>
</dbReference>
<dbReference type="Proteomes" id="UP000306402">
    <property type="component" value="Unassembled WGS sequence"/>
</dbReference>
<keyword evidence="4" id="KW-1185">Reference proteome</keyword>
<sequence length="111" mass="13094">MQGEEKSAQPWLGKMQEKWGLETTRQVLLVLAVFSLSGSSVVWLRKGLFHLLGYDDATPMWLKTITYILFIFPTYQTLLLLYGFLLGQFSFFWEKEKKMFRWIKAKFTGKN</sequence>
<dbReference type="Pfam" id="PF20584">
    <property type="entry name" value="DUF6787"/>
    <property type="match status" value="1"/>
</dbReference>